<evidence type="ECO:0000256" key="1">
    <source>
        <dbReference type="SAM" id="Phobius"/>
    </source>
</evidence>
<feature type="transmembrane region" description="Helical" evidence="1">
    <location>
        <begin position="75"/>
        <end position="95"/>
    </location>
</feature>
<accession>A0A4Q1RFN5</accession>
<dbReference type="Proteomes" id="UP000290106">
    <property type="component" value="Unassembled WGS sequence"/>
</dbReference>
<gene>
    <name evidence="2" type="ORF">ETP43_03350</name>
</gene>
<dbReference type="EMBL" id="SDKC01000001">
    <property type="protein sequence ID" value="RXS74352.1"/>
    <property type="molecule type" value="Genomic_DNA"/>
</dbReference>
<protein>
    <submittedName>
        <fullName evidence="2">Uncharacterized protein</fullName>
    </submittedName>
</protein>
<keyword evidence="1" id="KW-1133">Transmembrane helix</keyword>
<proteinExistence type="predicted"/>
<keyword evidence="1" id="KW-0812">Transmembrane</keyword>
<dbReference type="OrthoDB" id="1977848at2"/>
<evidence type="ECO:0000313" key="2">
    <source>
        <dbReference type="EMBL" id="RXS74352.1"/>
    </source>
</evidence>
<dbReference type="Pfam" id="PF20574">
    <property type="entry name" value="DUF6783"/>
    <property type="match status" value="1"/>
</dbReference>
<keyword evidence="3" id="KW-1185">Reference proteome</keyword>
<evidence type="ECO:0000313" key="3">
    <source>
        <dbReference type="Proteomes" id="UP000290106"/>
    </source>
</evidence>
<comment type="caution">
    <text evidence="2">The sequence shown here is derived from an EMBL/GenBank/DDBJ whole genome shotgun (WGS) entry which is preliminary data.</text>
</comment>
<dbReference type="InterPro" id="IPR046710">
    <property type="entry name" value="DUF6783"/>
</dbReference>
<name>A0A4Q1RFN5_9FIRM</name>
<sequence>MKKAFRELRVPVCGRFYPNEGGVAGYGNRIRVKYTAKWGLQIAKMIFQTRSSSKGSGYWLISSIKSSSIKYSSSGFIVTFNSMMISSFVIDFIVLSP</sequence>
<keyword evidence="1" id="KW-0472">Membrane</keyword>
<organism evidence="2 3">
    <name type="scientific">Blautia faecicola</name>
    <dbReference type="NCBI Taxonomy" id="2509240"/>
    <lineage>
        <taxon>Bacteria</taxon>
        <taxon>Bacillati</taxon>
        <taxon>Bacillota</taxon>
        <taxon>Clostridia</taxon>
        <taxon>Lachnospirales</taxon>
        <taxon>Lachnospiraceae</taxon>
        <taxon>Blautia</taxon>
    </lineage>
</organism>
<reference evidence="2 3" key="1">
    <citation type="submission" date="2019-01" db="EMBL/GenBank/DDBJ databases">
        <title>Blautia sp. nov. KGMB01111 isolated human feces.</title>
        <authorList>
            <person name="Park J.-E."/>
            <person name="Kim J.-S."/>
            <person name="Park S.-H."/>
        </authorList>
    </citation>
    <scope>NUCLEOTIDE SEQUENCE [LARGE SCALE GENOMIC DNA]</scope>
    <source>
        <strain evidence="2 3">KGMB01111</strain>
    </source>
</reference>
<dbReference type="AlphaFoldDB" id="A0A4Q1RFN5"/>